<name>A0A9N9JJ25_9GLOM</name>
<evidence type="ECO:0000313" key="1">
    <source>
        <dbReference type="EMBL" id="CAG8781698.1"/>
    </source>
</evidence>
<feature type="non-terminal residue" evidence="1">
    <location>
        <position position="47"/>
    </location>
</feature>
<dbReference type="AlphaFoldDB" id="A0A9N9JJ25"/>
<comment type="caution">
    <text evidence="1">The sequence shown here is derived from an EMBL/GenBank/DDBJ whole genome shotgun (WGS) entry which is preliminary data.</text>
</comment>
<gene>
    <name evidence="1" type="ORF">RFULGI_LOCUS15885</name>
</gene>
<evidence type="ECO:0000313" key="2">
    <source>
        <dbReference type="Proteomes" id="UP000789396"/>
    </source>
</evidence>
<feature type="non-terminal residue" evidence="1">
    <location>
        <position position="1"/>
    </location>
</feature>
<dbReference type="OrthoDB" id="2443730at2759"/>
<reference evidence="1" key="1">
    <citation type="submission" date="2021-06" db="EMBL/GenBank/DDBJ databases">
        <authorList>
            <person name="Kallberg Y."/>
            <person name="Tangrot J."/>
            <person name="Rosling A."/>
        </authorList>
    </citation>
    <scope>NUCLEOTIDE SEQUENCE</scope>
    <source>
        <strain evidence="1">IN212</strain>
    </source>
</reference>
<dbReference type="EMBL" id="CAJVPZ010053317">
    <property type="protein sequence ID" value="CAG8781698.1"/>
    <property type="molecule type" value="Genomic_DNA"/>
</dbReference>
<protein>
    <submittedName>
        <fullName evidence="1">19550_t:CDS:1</fullName>
    </submittedName>
</protein>
<sequence>ARGPCFGFKDLWVEYNKSQRSTVGISKQHSYELGIIDKDTFEIEEYE</sequence>
<organism evidence="1 2">
    <name type="scientific">Racocetra fulgida</name>
    <dbReference type="NCBI Taxonomy" id="60492"/>
    <lineage>
        <taxon>Eukaryota</taxon>
        <taxon>Fungi</taxon>
        <taxon>Fungi incertae sedis</taxon>
        <taxon>Mucoromycota</taxon>
        <taxon>Glomeromycotina</taxon>
        <taxon>Glomeromycetes</taxon>
        <taxon>Diversisporales</taxon>
        <taxon>Gigasporaceae</taxon>
        <taxon>Racocetra</taxon>
    </lineage>
</organism>
<proteinExistence type="predicted"/>
<accession>A0A9N9JJ25</accession>
<dbReference type="Proteomes" id="UP000789396">
    <property type="component" value="Unassembled WGS sequence"/>
</dbReference>
<keyword evidence="2" id="KW-1185">Reference proteome</keyword>